<name>A0A8H6JPU9_9PEZI</name>
<accession>A0A8H6JPU9</accession>
<reference evidence="1 2" key="1">
    <citation type="journal article" date="2020" name="Phytopathology">
        <title>Genome Sequence Resources of Colletotrichum truncatum, C. plurivorum, C. musicola, and C. sojae: Four Species Pathogenic to Soybean (Glycine max).</title>
        <authorList>
            <person name="Rogerio F."/>
            <person name="Boufleur T.R."/>
            <person name="Ciampi-Guillardi M."/>
            <person name="Sukno S.A."/>
            <person name="Thon M.R."/>
            <person name="Massola Junior N.S."/>
            <person name="Baroncelli R."/>
        </authorList>
    </citation>
    <scope>NUCLEOTIDE SEQUENCE [LARGE SCALE GENOMIC DNA]</scope>
    <source>
        <strain evidence="1 2">LFN0009</strain>
    </source>
</reference>
<comment type="caution">
    <text evidence="1">The sequence shown here is derived from an EMBL/GenBank/DDBJ whole genome shotgun (WGS) entry which is preliminary data.</text>
</comment>
<sequence>MAYGRCIPSREADVARIHKGLALAQRDATNDICPDQRRHALQEQTRNDVTLGYTTPGVNNVRNSQAGAGGTVPRCHGAFACLAILRIGHYGGAATSSGLGDADAPANPFLFDATWVSYLFEGPLPLARLEIAPPKMSLQTTTVSDAPWESTRNDPTARAEALPRPAATLPAFRHATITDFALLDLLIYACQMPA</sequence>
<evidence type="ECO:0000313" key="2">
    <source>
        <dbReference type="Proteomes" id="UP000652219"/>
    </source>
</evidence>
<protein>
    <submittedName>
        <fullName evidence="1">Uncharacterized protein</fullName>
    </submittedName>
</protein>
<dbReference type="Proteomes" id="UP000652219">
    <property type="component" value="Unassembled WGS sequence"/>
</dbReference>
<keyword evidence="2" id="KW-1185">Reference proteome</keyword>
<gene>
    <name evidence="1" type="ORF">CSOJ01_02918</name>
</gene>
<proteinExistence type="predicted"/>
<evidence type="ECO:0000313" key="1">
    <source>
        <dbReference type="EMBL" id="KAF6816536.1"/>
    </source>
</evidence>
<organism evidence="1 2">
    <name type="scientific">Colletotrichum sojae</name>
    <dbReference type="NCBI Taxonomy" id="2175907"/>
    <lineage>
        <taxon>Eukaryota</taxon>
        <taxon>Fungi</taxon>
        <taxon>Dikarya</taxon>
        <taxon>Ascomycota</taxon>
        <taxon>Pezizomycotina</taxon>
        <taxon>Sordariomycetes</taxon>
        <taxon>Hypocreomycetidae</taxon>
        <taxon>Glomerellales</taxon>
        <taxon>Glomerellaceae</taxon>
        <taxon>Colletotrichum</taxon>
        <taxon>Colletotrichum orchidearum species complex</taxon>
    </lineage>
</organism>
<dbReference type="AlphaFoldDB" id="A0A8H6JPU9"/>
<dbReference type="EMBL" id="WIGN01000027">
    <property type="protein sequence ID" value="KAF6816536.1"/>
    <property type="molecule type" value="Genomic_DNA"/>
</dbReference>